<sequence>MSSFPLQSQESPASGVEALSFRFAPLSLMQLRVSQQQSVGSQAQLWSPSHSRIHLDVVKARIARLILTLRVRVVLHNSHVGNTTTFLTTSGTCHQVHSLASLRVQERRHRLHFGRHQLRVDQWLIRLVLPHSARIHCINMSTE</sequence>
<keyword evidence="2" id="KW-1185">Reference proteome</keyword>
<reference evidence="1" key="2">
    <citation type="journal article" date="2019" name="IMA Fungus">
        <title>Genome sequencing and comparison of five Tilletia species to identify candidate genes for the detection of regulated species infecting wheat.</title>
        <authorList>
            <person name="Nguyen H.D.T."/>
            <person name="Sultana T."/>
            <person name="Kesanakurti P."/>
            <person name="Hambleton S."/>
        </authorList>
    </citation>
    <scope>NUCLEOTIDE SEQUENCE</scope>
    <source>
        <strain evidence="1">DAOMC 236416</strain>
    </source>
</reference>
<name>A0A177T8P4_9BASI</name>
<comment type="caution">
    <text evidence="1">The sequence shown here is derived from an EMBL/GenBank/DDBJ whole genome shotgun (WGS) entry which is preliminary data.</text>
</comment>
<organism evidence="1 2">
    <name type="scientific">Tilletia indica</name>
    <dbReference type="NCBI Taxonomy" id="43049"/>
    <lineage>
        <taxon>Eukaryota</taxon>
        <taxon>Fungi</taxon>
        <taxon>Dikarya</taxon>
        <taxon>Basidiomycota</taxon>
        <taxon>Ustilaginomycotina</taxon>
        <taxon>Exobasidiomycetes</taxon>
        <taxon>Tilletiales</taxon>
        <taxon>Tilletiaceae</taxon>
        <taxon>Tilletia</taxon>
    </lineage>
</organism>
<accession>A0A177T8P4</accession>
<proteinExistence type="predicted"/>
<dbReference type="Proteomes" id="UP000077521">
    <property type="component" value="Unassembled WGS sequence"/>
</dbReference>
<evidence type="ECO:0000313" key="1">
    <source>
        <dbReference type="EMBL" id="KAE8238455.1"/>
    </source>
</evidence>
<protein>
    <submittedName>
        <fullName evidence="1">Uncharacterized protein</fullName>
    </submittedName>
</protein>
<dbReference type="AlphaFoldDB" id="A0A177T8P4"/>
<gene>
    <name evidence="1" type="ORF">A4X13_0g8501</name>
</gene>
<dbReference type="EMBL" id="LWDF02001520">
    <property type="protein sequence ID" value="KAE8238455.1"/>
    <property type="molecule type" value="Genomic_DNA"/>
</dbReference>
<evidence type="ECO:0000313" key="2">
    <source>
        <dbReference type="Proteomes" id="UP000077521"/>
    </source>
</evidence>
<reference evidence="1" key="1">
    <citation type="submission" date="2016-04" db="EMBL/GenBank/DDBJ databases">
        <authorList>
            <person name="Nguyen H.D."/>
            <person name="Samba Siva P."/>
            <person name="Cullis J."/>
            <person name="Levesque C.A."/>
            <person name="Hambleton S."/>
        </authorList>
    </citation>
    <scope>NUCLEOTIDE SEQUENCE</scope>
    <source>
        <strain evidence="1">DAOMC 236416</strain>
    </source>
</reference>